<dbReference type="Proteomes" id="UP000574769">
    <property type="component" value="Unassembled WGS sequence"/>
</dbReference>
<dbReference type="InterPro" id="IPR013424">
    <property type="entry name" value="Ice-binding_C"/>
</dbReference>
<reference evidence="3 4" key="1">
    <citation type="submission" date="2020-08" db="EMBL/GenBank/DDBJ databases">
        <title>Genomic Encyclopedia of Type Strains, Phase IV (KMG-IV): sequencing the most valuable type-strain genomes for metagenomic binning, comparative biology and taxonomic classification.</title>
        <authorList>
            <person name="Goeker M."/>
        </authorList>
    </citation>
    <scope>NUCLEOTIDE SEQUENCE [LARGE SCALE GENOMIC DNA]</scope>
    <source>
        <strain evidence="3 4">DSM 15867</strain>
    </source>
</reference>
<gene>
    <name evidence="3" type="ORF">GGQ96_003198</name>
</gene>
<sequence length="267" mass="27785">MTLVKAAWLAALALPAAAQATPFQASPDIFTGSGFAGRYVGLGGQVQPSGQWLGGVQGGGADTFDNFGFYNRGVGALTQTRQVELLSGNLFRFLDTFTNTTGARIRTTVNFFGNLGSDGDELVSTDANGLIVSCQDDGDGQCAEDAVVALIAGDNGLARQSITPDRYNVSFDLDVAAGQSVSLLNYAFLARDVDGPTAADVTLATDTGRALLRAARVEGLSEAQRASIVNFSASALPEPASWVMMILGFGLAGGRLRRRRVQPALAA</sequence>
<protein>
    <recommendedName>
        <fullName evidence="2">Ice-binding protein C-terminal domain-containing protein</fullName>
    </recommendedName>
</protein>
<dbReference type="AlphaFoldDB" id="A0A7W7AL37"/>
<organism evidence="3 4">
    <name type="scientific">Sphingomonas abaci</name>
    <dbReference type="NCBI Taxonomy" id="237611"/>
    <lineage>
        <taxon>Bacteria</taxon>
        <taxon>Pseudomonadati</taxon>
        <taxon>Pseudomonadota</taxon>
        <taxon>Alphaproteobacteria</taxon>
        <taxon>Sphingomonadales</taxon>
        <taxon>Sphingomonadaceae</taxon>
        <taxon>Sphingomonas</taxon>
    </lineage>
</organism>
<evidence type="ECO:0000259" key="2">
    <source>
        <dbReference type="Pfam" id="PF07589"/>
    </source>
</evidence>
<dbReference type="Pfam" id="PF07589">
    <property type="entry name" value="PEP-CTERM"/>
    <property type="match status" value="1"/>
</dbReference>
<feature type="chain" id="PRO_5030642405" description="Ice-binding protein C-terminal domain-containing protein" evidence="1">
    <location>
        <begin position="21"/>
        <end position="267"/>
    </location>
</feature>
<dbReference type="NCBIfam" id="NF035944">
    <property type="entry name" value="PEPxxWA-CTERM"/>
    <property type="match status" value="1"/>
</dbReference>
<keyword evidence="4" id="KW-1185">Reference proteome</keyword>
<keyword evidence="1" id="KW-0732">Signal</keyword>
<dbReference type="RefSeq" id="WP_221240018.1">
    <property type="nucleotide sequence ID" value="NZ_JACHNY010000007.1"/>
</dbReference>
<dbReference type="EMBL" id="JACHNY010000007">
    <property type="protein sequence ID" value="MBB4619048.1"/>
    <property type="molecule type" value="Genomic_DNA"/>
</dbReference>
<comment type="caution">
    <text evidence="3">The sequence shown here is derived from an EMBL/GenBank/DDBJ whole genome shotgun (WGS) entry which is preliminary data.</text>
</comment>
<evidence type="ECO:0000313" key="3">
    <source>
        <dbReference type="EMBL" id="MBB4619048.1"/>
    </source>
</evidence>
<proteinExistence type="predicted"/>
<name>A0A7W7AL37_9SPHN</name>
<evidence type="ECO:0000313" key="4">
    <source>
        <dbReference type="Proteomes" id="UP000574769"/>
    </source>
</evidence>
<evidence type="ECO:0000256" key="1">
    <source>
        <dbReference type="SAM" id="SignalP"/>
    </source>
</evidence>
<feature type="domain" description="Ice-binding protein C-terminal" evidence="2">
    <location>
        <begin position="237"/>
        <end position="260"/>
    </location>
</feature>
<dbReference type="NCBIfam" id="TIGR02595">
    <property type="entry name" value="PEP_CTERM"/>
    <property type="match status" value="1"/>
</dbReference>
<feature type="signal peptide" evidence="1">
    <location>
        <begin position="1"/>
        <end position="20"/>
    </location>
</feature>
<accession>A0A7W7AL37</accession>